<name>A0AAX4J8N1_9MICR</name>
<dbReference type="GO" id="GO:0005524">
    <property type="term" value="F:ATP binding"/>
    <property type="evidence" value="ECO:0007669"/>
    <property type="project" value="UniProtKB-KW"/>
</dbReference>
<feature type="transmembrane region" description="Helical" evidence="8">
    <location>
        <begin position="39"/>
        <end position="57"/>
    </location>
</feature>
<reference evidence="11" key="1">
    <citation type="journal article" date="2024" name="BMC Genomics">
        <title>Functional annotation of a divergent genome using sequence and structure-based similarity.</title>
        <authorList>
            <person name="Svedberg D."/>
            <person name="Winiger R.R."/>
            <person name="Berg A."/>
            <person name="Sharma H."/>
            <person name="Tellgren-Roth C."/>
            <person name="Debrunner-Vossbrinck B.A."/>
            <person name="Vossbrinck C.R."/>
            <person name="Barandun J."/>
        </authorList>
    </citation>
    <scope>NUCLEOTIDE SEQUENCE</scope>
    <source>
        <strain evidence="11">Illinois isolate</strain>
    </source>
</reference>
<keyword evidence="4" id="KW-0067">ATP-binding</keyword>
<dbReference type="RefSeq" id="XP_065328482.1">
    <property type="nucleotide sequence ID" value="XM_065472410.1"/>
</dbReference>
<comment type="similarity">
    <text evidence="7">Belongs to the ABC transporter superfamily. ABCB family. Heavy Metal importer (TC 3.A.1.210) subfamily.</text>
</comment>
<dbReference type="PROSITE" id="PS50893">
    <property type="entry name" value="ABC_TRANSPORTER_2"/>
    <property type="match status" value="1"/>
</dbReference>
<dbReference type="InterPro" id="IPR027417">
    <property type="entry name" value="P-loop_NTPase"/>
</dbReference>
<evidence type="ECO:0000259" key="10">
    <source>
        <dbReference type="PROSITE" id="PS50929"/>
    </source>
</evidence>
<evidence type="ECO:0000256" key="2">
    <source>
        <dbReference type="ARBA" id="ARBA00022692"/>
    </source>
</evidence>
<dbReference type="GeneID" id="90540139"/>
<evidence type="ECO:0000256" key="1">
    <source>
        <dbReference type="ARBA" id="ARBA00004141"/>
    </source>
</evidence>
<proteinExistence type="inferred from homology"/>
<dbReference type="EMBL" id="CP142726">
    <property type="protein sequence ID" value="WUR02337.1"/>
    <property type="molecule type" value="Genomic_DNA"/>
</dbReference>
<dbReference type="Pfam" id="PF00005">
    <property type="entry name" value="ABC_tran"/>
    <property type="match status" value="1"/>
</dbReference>
<sequence length="584" mass="67007">MIISKVEEESQMKSKNHPRVSNFTIIKDVIFNDMMKNSFIKFLIIPIIITTVIYTYMEVKGSMLITEINKVIKSGNKSTDILRHYFLYFFIVLLLSEINGVVFTGVVQYICRITAKCNYENFISLPPGKFRKLGSGEIQTIIERKSKATSELVEIFIITLLPILLKMSFALYDISKVIGPLAGLIMGICIISYSIITFLISLKRAKIRKELNKSEARAVDKLQDGLSNQETIYTYQTFESEVNRYDAVLIENEKKTNDLWRIYYVQNFLQRLIFMFQTVAIIYVGMSGHLTNLITTEKFIYFISLTGTVAGSLTNVGYLYTRYSQIMVRIRSTHDIMLKSANIDTKQKDIRHFQSIICKDLSCSYDSKLVLKNINLKFFKGEKIAIIGENGCGKSTFLRVLLGFVDYEGEIIINDENINNCSLKNIISYIPQNTNLFNESVKYNITYGSENVSNAQIIDICKDFGMFRTITNLQYGFETFVGEKGIFFSGGERQKILLMRAILKKSPLLFLDESTFALDQKAKNKIMGFLLNDTTKTVLMAINETEVLNKFDRIFFITNNNIEIIDSEDFKNGRYSDALKDFVE</sequence>
<dbReference type="SUPFAM" id="SSF52540">
    <property type="entry name" value="P-loop containing nucleoside triphosphate hydrolases"/>
    <property type="match status" value="1"/>
</dbReference>
<evidence type="ECO:0000313" key="12">
    <source>
        <dbReference type="Proteomes" id="UP001334084"/>
    </source>
</evidence>
<dbReference type="Proteomes" id="UP001334084">
    <property type="component" value="Chromosome 1"/>
</dbReference>
<dbReference type="Gene3D" id="3.40.50.300">
    <property type="entry name" value="P-loop containing nucleotide triphosphate hydrolases"/>
    <property type="match status" value="1"/>
</dbReference>
<evidence type="ECO:0000256" key="3">
    <source>
        <dbReference type="ARBA" id="ARBA00022741"/>
    </source>
</evidence>
<dbReference type="Pfam" id="PF00664">
    <property type="entry name" value="ABC_membrane"/>
    <property type="match status" value="1"/>
</dbReference>
<dbReference type="InterPro" id="IPR003593">
    <property type="entry name" value="AAA+_ATPase"/>
</dbReference>
<feature type="transmembrane region" description="Helical" evidence="8">
    <location>
        <begin position="178"/>
        <end position="202"/>
    </location>
</feature>
<comment type="subcellular location">
    <subcellularLocation>
        <location evidence="1">Membrane</location>
        <topology evidence="1">Multi-pass membrane protein</topology>
    </subcellularLocation>
</comment>
<keyword evidence="12" id="KW-1185">Reference proteome</keyword>
<dbReference type="PANTHER" id="PTHR24221">
    <property type="entry name" value="ATP-BINDING CASSETTE SUB-FAMILY B"/>
    <property type="match status" value="1"/>
</dbReference>
<evidence type="ECO:0000256" key="6">
    <source>
        <dbReference type="ARBA" id="ARBA00023136"/>
    </source>
</evidence>
<dbReference type="GO" id="GO:0016887">
    <property type="term" value="F:ATP hydrolysis activity"/>
    <property type="evidence" value="ECO:0007669"/>
    <property type="project" value="InterPro"/>
</dbReference>
<dbReference type="InterPro" id="IPR003439">
    <property type="entry name" value="ABC_transporter-like_ATP-bd"/>
</dbReference>
<protein>
    <submittedName>
        <fullName evidence="11">ABC transporter</fullName>
    </submittedName>
</protein>
<gene>
    <name evidence="11" type="ORF">VNE69_01275</name>
</gene>
<evidence type="ECO:0000256" key="4">
    <source>
        <dbReference type="ARBA" id="ARBA00022840"/>
    </source>
</evidence>
<dbReference type="SMART" id="SM00382">
    <property type="entry name" value="AAA"/>
    <property type="match status" value="1"/>
</dbReference>
<accession>A0AAX4J8N1</accession>
<keyword evidence="5 8" id="KW-1133">Transmembrane helix</keyword>
<feature type="domain" description="ABC transporter" evidence="9">
    <location>
        <begin position="356"/>
        <end position="584"/>
    </location>
</feature>
<dbReference type="InterPro" id="IPR036640">
    <property type="entry name" value="ABC1_TM_sf"/>
</dbReference>
<evidence type="ECO:0000256" key="7">
    <source>
        <dbReference type="ARBA" id="ARBA00024363"/>
    </source>
</evidence>
<dbReference type="Gene3D" id="1.20.1560.10">
    <property type="entry name" value="ABC transporter type 1, transmembrane domain"/>
    <property type="match status" value="1"/>
</dbReference>
<dbReference type="AlphaFoldDB" id="A0AAX4J8N1"/>
<organism evidence="11 12">
    <name type="scientific">Vairimorpha necatrix</name>
    <dbReference type="NCBI Taxonomy" id="6039"/>
    <lineage>
        <taxon>Eukaryota</taxon>
        <taxon>Fungi</taxon>
        <taxon>Fungi incertae sedis</taxon>
        <taxon>Microsporidia</taxon>
        <taxon>Nosematidae</taxon>
        <taxon>Vairimorpha</taxon>
    </lineage>
</organism>
<evidence type="ECO:0000259" key="9">
    <source>
        <dbReference type="PROSITE" id="PS50893"/>
    </source>
</evidence>
<evidence type="ECO:0000256" key="5">
    <source>
        <dbReference type="ARBA" id="ARBA00022989"/>
    </source>
</evidence>
<keyword evidence="6 8" id="KW-0472">Membrane</keyword>
<evidence type="ECO:0000256" key="8">
    <source>
        <dbReference type="SAM" id="Phobius"/>
    </source>
</evidence>
<feature type="transmembrane region" description="Helical" evidence="8">
    <location>
        <begin position="85"/>
        <end position="111"/>
    </location>
</feature>
<dbReference type="SUPFAM" id="SSF90123">
    <property type="entry name" value="ABC transporter transmembrane region"/>
    <property type="match status" value="1"/>
</dbReference>
<feature type="transmembrane region" description="Helical" evidence="8">
    <location>
        <begin position="152"/>
        <end position="172"/>
    </location>
</feature>
<dbReference type="InterPro" id="IPR039421">
    <property type="entry name" value="Type_1_exporter"/>
</dbReference>
<dbReference type="PANTHER" id="PTHR24221:SF654">
    <property type="entry name" value="ATP-BINDING CASSETTE SUB-FAMILY B MEMBER 6"/>
    <property type="match status" value="1"/>
</dbReference>
<keyword evidence="2 8" id="KW-0812">Transmembrane</keyword>
<feature type="transmembrane region" description="Helical" evidence="8">
    <location>
        <begin position="299"/>
        <end position="321"/>
    </location>
</feature>
<feature type="transmembrane region" description="Helical" evidence="8">
    <location>
        <begin position="268"/>
        <end position="287"/>
    </location>
</feature>
<feature type="domain" description="ABC transmembrane type-1" evidence="10">
    <location>
        <begin position="85"/>
        <end position="325"/>
    </location>
</feature>
<evidence type="ECO:0000313" key="11">
    <source>
        <dbReference type="EMBL" id="WUR02337.1"/>
    </source>
</evidence>
<dbReference type="InterPro" id="IPR011527">
    <property type="entry name" value="ABC1_TM_dom"/>
</dbReference>
<dbReference type="KEGG" id="vnx:VNE69_01275"/>
<dbReference type="GO" id="GO:0016020">
    <property type="term" value="C:membrane"/>
    <property type="evidence" value="ECO:0007669"/>
    <property type="project" value="UniProtKB-SubCell"/>
</dbReference>
<dbReference type="PROSITE" id="PS50929">
    <property type="entry name" value="ABC_TM1F"/>
    <property type="match status" value="1"/>
</dbReference>
<dbReference type="GO" id="GO:0140359">
    <property type="term" value="F:ABC-type transporter activity"/>
    <property type="evidence" value="ECO:0007669"/>
    <property type="project" value="InterPro"/>
</dbReference>
<keyword evidence="3" id="KW-0547">Nucleotide-binding</keyword>